<gene>
    <name evidence="12" type="ORF">CTAYLR_002614</name>
</gene>
<feature type="region of interest" description="Disordered" evidence="10">
    <location>
        <begin position="417"/>
        <end position="478"/>
    </location>
</feature>
<dbReference type="GO" id="GO:0015385">
    <property type="term" value="F:sodium:proton antiporter activity"/>
    <property type="evidence" value="ECO:0007669"/>
    <property type="project" value="InterPro"/>
</dbReference>
<evidence type="ECO:0000256" key="9">
    <source>
        <dbReference type="ARBA" id="ARBA00023201"/>
    </source>
</evidence>
<comment type="subcellular location">
    <subcellularLocation>
        <location evidence="1">Cell membrane</location>
        <topology evidence="1">Multi-pass membrane protein</topology>
    </subcellularLocation>
</comment>
<dbReference type="AlphaFoldDB" id="A0AAD7UFM3"/>
<dbReference type="SMART" id="SM01057">
    <property type="entry name" value="Carb_anhydrase"/>
    <property type="match status" value="1"/>
</dbReference>
<keyword evidence="9" id="KW-0739">Sodium transport</keyword>
<evidence type="ECO:0000256" key="10">
    <source>
        <dbReference type="SAM" id="MobiDB-lite"/>
    </source>
</evidence>
<keyword evidence="7" id="KW-0406">Ion transport</keyword>
<dbReference type="Pfam" id="PF00194">
    <property type="entry name" value="Carb_anhydrase"/>
    <property type="match status" value="1"/>
</dbReference>
<evidence type="ECO:0000256" key="8">
    <source>
        <dbReference type="ARBA" id="ARBA00023136"/>
    </source>
</evidence>
<dbReference type="PANTHER" id="PTHR10110:SF86">
    <property type="entry name" value="SODIUM_HYDROGEN EXCHANGER 7"/>
    <property type="match status" value="1"/>
</dbReference>
<evidence type="ECO:0000256" key="1">
    <source>
        <dbReference type="ARBA" id="ARBA00004651"/>
    </source>
</evidence>
<reference evidence="12" key="1">
    <citation type="submission" date="2023-01" db="EMBL/GenBank/DDBJ databases">
        <title>Metagenome sequencing of chrysophaentin producing Chrysophaeum taylorii.</title>
        <authorList>
            <person name="Davison J."/>
            <person name="Bewley C."/>
        </authorList>
    </citation>
    <scope>NUCLEOTIDE SEQUENCE</scope>
    <source>
        <strain evidence="12">NIES-1699</strain>
    </source>
</reference>
<dbReference type="Proteomes" id="UP001230188">
    <property type="component" value="Unassembled WGS sequence"/>
</dbReference>
<protein>
    <recommendedName>
        <fullName evidence="11">Alpha-carbonic anhydrase domain-containing protein</fullName>
    </recommendedName>
</protein>
<sequence>MVQLLLLLVVGEKKRHNNNQETEVIRLVDNFFRETEEVGDRVVYRVGVTECPRLLVSNDGYIARIDVCTNSFDCRAFAVFDDQSYYLSRFLLHRGSDSTKGSEHTVCGFPRAAEVQFVFELEEGGHPEVLVLAALLEVGGHNVALAPILDTYVGSSARPPRERNVARIVLEETLEVAENQLEQLRSMTITRHHHIHAYYALLFPFVAIATDTLTQHVLSRRIRCPCRHDLHGLSGILHRRIHTSGILATASAGLVLARRPFAPPPVIVSIEAMEHAWEAIEYLGNTLVFALAGVLTRRACFFLGGRDPRPRVRLVLGSSRGRLALKRASTYGTKPADAIFMVWGGLRGAVGLALALYVNATLESNLNLKNDDDDADRVLFSVAGVALLTLVINAPTSGPMLRALGLAGKHEQELLATRQLSRQPKPSTETRARVPAPNPVRQEAPRRYPARLEGNRQVGDRRPERSGDPARDHRSPRGLLAPAEAKALAEEDLNQDGRLFTRAHKAQTYKIAKLAADAEILHDASHHSFARRNASHHIHLPSAILAAQLDASGSSKSTRPEDIVVTFLDDESKLP</sequence>
<evidence type="ECO:0000313" key="13">
    <source>
        <dbReference type="Proteomes" id="UP001230188"/>
    </source>
</evidence>
<feature type="compositionally biased region" description="Polar residues" evidence="10">
    <location>
        <begin position="418"/>
        <end position="429"/>
    </location>
</feature>
<dbReference type="GO" id="GO:0005886">
    <property type="term" value="C:plasma membrane"/>
    <property type="evidence" value="ECO:0007669"/>
    <property type="project" value="UniProtKB-SubCell"/>
</dbReference>
<keyword evidence="5" id="KW-1133">Transmembrane helix</keyword>
<keyword evidence="13" id="KW-1185">Reference proteome</keyword>
<dbReference type="GO" id="GO:0098719">
    <property type="term" value="P:sodium ion import across plasma membrane"/>
    <property type="evidence" value="ECO:0007669"/>
    <property type="project" value="TreeGrafter"/>
</dbReference>
<evidence type="ECO:0000256" key="6">
    <source>
        <dbReference type="ARBA" id="ARBA00023053"/>
    </source>
</evidence>
<evidence type="ECO:0000256" key="3">
    <source>
        <dbReference type="ARBA" id="ARBA00022475"/>
    </source>
</evidence>
<dbReference type="Pfam" id="PF00999">
    <property type="entry name" value="Na_H_Exchanger"/>
    <property type="match status" value="1"/>
</dbReference>
<dbReference type="GO" id="GO:0015386">
    <property type="term" value="F:potassium:proton antiporter activity"/>
    <property type="evidence" value="ECO:0007669"/>
    <property type="project" value="TreeGrafter"/>
</dbReference>
<dbReference type="GO" id="GO:0051453">
    <property type="term" value="P:regulation of intracellular pH"/>
    <property type="evidence" value="ECO:0007669"/>
    <property type="project" value="TreeGrafter"/>
</dbReference>
<dbReference type="PANTHER" id="PTHR10110">
    <property type="entry name" value="SODIUM/HYDROGEN EXCHANGER"/>
    <property type="match status" value="1"/>
</dbReference>
<dbReference type="InterPro" id="IPR018422">
    <property type="entry name" value="Cation/H_exchanger_CPA1"/>
</dbReference>
<evidence type="ECO:0000313" key="12">
    <source>
        <dbReference type="EMBL" id="KAJ8602798.1"/>
    </source>
</evidence>
<evidence type="ECO:0000256" key="4">
    <source>
        <dbReference type="ARBA" id="ARBA00022692"/>
    </source>
</evidence>
<name>A0AAD7UFM3_9STRA</name>
<dbReference type="InterPro" id="IPR001148">
    <property type="entry name" value="CA_dom"/>
</dbReference>
<keyword evidence="6" id="KW-0915">Sodium</keyword>
<keyword evidence="2" id="KW-0813">Transport</keyword>
<dbReference type="InterPro" id="IPR006153">
    <property type="entry name" value="Cation/H_exchanger_TM"/>
</dbReference>
<comment type="caution">
    <text evidence="12">The sequence shown here is derived from an EMBL/GenBank/DDBJ whole genome shotgun (WGS) entry which is preliminary data.</text>
</comment>
<dbReference type="SUPFAM" id="SSF51069">
    <property type="entry name" value="Carbonic anhydrase"/>
    <property type="match status" value="1"/>
</dbReference>
<evidence type="ECO:0000256" key="7">
    <source>
        <dbReference type="ARBA" id="ARBA00023065"/>
    </source>
</evidence>
<dbReference type="Gene3D" id="3.10.200.10">
    <property type="entry name" value="Alpha carbonic anhydrase"/>
    <property type="match status" value="1"/>
</dbReference>
<keyword evidence="3" id="KW-1003">Cell membrane</keyword>
<feature type="domain" description="Alpha-carbonic anhydrase" evidence="11">
    <location>
        <begin position="32"/>
        <end position="199"/>
    </location>
</feature>
<evidence type="ECO:0000256" key="5">
    <source>
        <dbReference type="ARBA" id="ARBA00022989"/>
    </source>
</evidence>
<proteinExistence type="predicted"/>
<accession>A0AAD7UFM3</accession>
<dbReference type="EMBL" id="JAQMWT010000366">
    <property type="protein sequence ID" value="KAJ8602798.1"/>
    <property type="molecule type" value="Genomic_DNA"/>
</dbReference>
<feature type="compositionally biased region" description="Basic and acidic residues" evidence="10">
    <location>
        <begin position="458"/>
        <end position="475"/>
    </location>
</feature>
<dbReference type="InterPro" id="IPR036398">
    <property type="entry name" value="CA_dom_sf"/>
</dbReference>
<evidence type="ECO:0000256" key="2">
    <source>
        <dbReference type="ARBA" id="ARBA00022448"/>
    </source>
</evidence>
<evidence type="ECO:0000259" key="11">
    <source>
        <dbReference type="SMART" id="SM01057"/>
    </source>
</evidence>
<organism evidence="12 13">
    <name type="scientific">Chrysophaeum taylorii</name>
    <dbReference type="NCBI Taxonomy" id="2483200"/>
    <lineage>
        <taxon>Eukaryota</taxon>
        <taxon>Sar</taxon>
        <taxon>Stramenopiles</taxon>
        <taxon>Ochrophyta</taxon>
        <taxon>Pelagophyceae</taxon>
        <taxon>Pelagomonadales</taxon>
        <taxon>Pelagomonadaceae</taxon>
        <taxon>Chrysophaeum</taxon>
    </lineage>
</organism>
<keyword evidence="8" id="KW-0472">Membrane</keyword>
<keyword evidence="4" id="KW-0812">Transmembrane</keyword>